<evidence type="ECO:0000256" key="2">
    <source>
        <dbReference type="SAM" id="Phobius"/>
    </source>
</evidence>
<keyword evidence="2" id="KW-0812">Transmembrane</keyword>
<protein>
    <submittedName>
        <fullName evidence="3">Uncharacterized protein</fullName>
    </submittedName>
</protein>
<comment type="caution">
    <text evidence="3">The sequence shown here is derived from an EMBL/GenBank/DDBJ whole genome shotgun (WGS) entry which is preliminary data.</text>
</comment>
<feature type="compositionally biased region" description="Polar residues" evidence="1">
    <location>
        <begin position="231"/>
        <end position="241"/>
    </location>
</feature>
<feature type="compositionally biased region" description="Polar residues" evidence="1">
    <location>
        <begin position="316"/>
        <end position="333"/>
    </location>
</feature>
<feature type="compositionally biased region" description="Low complexity" evidence="1">
    <location>
        <begin position="215"/>
        <end position="230"/>
    </location>
</feature>
<feature type="compositionally biased region" description="Basic and acidic residues" evidence="1">
    <location>
        <begin position="154"/>
        <end position="171"/>
    </location>
</feature>
<evidence type="ECO:0000313" key="4">
    <source>
        <dbReference type="Proteomes" id="UP000179807"/>
    </source>
</evidence>
<dbReference type="RefSeq" id="XP_068355115.1">
    <property type="nucleotide sequence ID" value="XM_068507713.1"/>
</dbReference>
<feature type="region of interest" description="Disordered" evidence="1">
    <location>
        <begin position="214"/>
        <end position="254"/>
    </location>
</feature>
<dbReference type="VEuPathDB" id="TrichDB:TRFO_31059"/>
<accession>A0A1J4JSF3</accession>
<proteinExistence type="predicted"/>
<keyword evidence="2" id="KW-0472">Membrane</keyword>
<evidence type="ECO:0000313" key="3">
    <source>
        <dbReference type="EMBL" id="OHT01979.1"/>
    </source>
</evidence>
<dbReference type="GeneID" id="94842417"/>
<keyword evidence="2" id="KW-1133">Transmembrane helix</keyword>
<feature type="region of interest" description="Disordered" evidence="1">
    <location>
        <begin position="118"/>
        <end position="171"/>
    </location>
</feature>
<keyword evidence="4" id="KW-1185">Reference proteome</keyword>
<dbReference type="AlphaFoldDB" id="A0A1J4JSF3"/>
<feature type="region of interest" description="Disordered" evidence="1">
    <location>
        <begin position="316"/>
        <end position="337"/>
    </location>
</feature>
<dbReference type="Proteomes" id="UP000179807">
    <property type="component" value="Unassembled WGS sequence"/>
</dbReference>
<name>A0A1J4JSF3_9EUKA</name>
<feature type="compositionally biased region" description="Polar residues" evidence="1">
    <location>
        <begin position="118"/>
        <end position="138"/>
    </location>
</feature>
<gene>
    <name evidence="3" type="ORF">TRFO_31059</name>
</gene>
<evidence type="ECO:0000256" key="1">
    <source>
        <dbReference type="SAM" id="MobiDB-lite"/>
    </source>
</evidence>
<feature type="compositionally biased region" description="Basic and acidic residues" evidence="1">
    <location>
        <begin position="242"/>
        <end position="251"/>
    </location>
</feature>
<organism evidence="3 4">
    <name type="scientific">Tritrichomonas foetus</name>
    <dbReference type="NCBI Taxonomy" id="1144522"/>
    <lineage>
        <taxon>Eukaryota</taxon>
        <taxon>Metamonada</taxon>
        <taxon>Parabasalia</taxon>
        <taxon>Tritrichomonadida</taxon>
        <taxon>Tritrichomonadidae</taxon>
        <taxon>Tritrichomonas</taxon>
    </lineage>
</organism>
<reference evidence="3" key="1">
    <citation type="submission" date="2016-10" db="EMBL/GenBank/DDBJ databases">
        <authorList>
            <person name="Benchimol M."/>
            <person name="Almeida L.G."/>
            <person name="Vasconcelos A.T."/>
            <person name="Perreira-Neves A."/>
            <person name="Rosa I.A."/>
            <person name="Tasca T."/>
            <person name="Bogo M.R."/>
            <person name="de Souza W."/>
        </authorList>
    </citation>
    <scope>NUCLEOTIDE SEQUENCE [LARGE SCALE GENOMIC DNA]</scope>
    <source>
        <strain evidence="3">K</strain>
    </source>
</reference>
<feature type="transmembrane region" description="Helical" evidence="2">
    <location>
        <begin position="369"/>
        <end position="389"/>
    </location>
</feature>
<dbReference type="EMBL" id="MLAK01000887">
    <property type="protein sequence ID" value="OHT01979.1"/>
    <property type="molecule type" value="Genomic_DNA"/>
</dbReference>
<sequence length="416" mass="46288">MPSSIFFVFLAQTFSIMKKDFLPTRQSIESPNSFSKSHQNINQFQNLKIPAASEIKTGSRDTRNDFGNDGIAPAITNTEIINPSTENLVSVLVIEKGSQFSSSDKNPDVIEQVSTQQPVENNLSNSGFAPSEIPNVSSIVPGPSLDGVNSEQSNKQDDSDSNELKGSSENKITDQISQTFINDKDFIISSDSHGESKTELETLNFTELDDQTYKSSINHPTSSSPSLSYSLDETLNVGNPSKSHEQTISDKDDFDETKSATMISLQSWTSTPLPTHPSDFPFLSSESSNEYSASSTKTSTSFETTEIISEIFTKTNSHSPDIYPSQTPSPSQSINDIDNDADIAFSRRPTPSEEEEDPYPTQPIPYIEVAYFIIFLFSMILIVLLWLLIRIIKRNRLLRENEERTEEPLLVPAEFF</sequence>